<dbReference type="Proteomes" id="UP000274131">
    <property type="component" value="Unassembled WGS sequence"/>
</dbReference>
<dbReference type="GO" id="GO:0005634">
    <property type="term" value="C:nucleus"/>
    <property type="evidence" value="ECO:0007669"/>
    <property type="project" value="TreeGrafter"/>
</dbReference>
<name>A0A158QA48_ENTVE</name>
<reference evidence="3" key="1">
    <citation type="submission" date="2016-04" db="UniProtKB">
        <authorList>
            <consortium name="WormBaseParasite"/>
        </authorList>
    </citation>
    <scope>IDENTIFICATION</scope>
</reference>
<dbReference type="PANTHER" id="PTHR46669">
    <property type="entry name" value="LEUCINE-RICH PPR MOTIF-CONTAINING PROTEIN, MITOCHONDRIAL"/>
    <property type="match status" value="1"/>
</dbReference>
<dbReference type="GO" id="GO:0005739">
    <property type="term" value="C:mitochondrion"/>
    <property type="evidence" value="ECO:0007669"/>
    <property type="project" value="TreeGrafter"/>
</dbReference>
<dbReference type="WBParaSite" id="EVEC_0000411601-mRNA-1">
    <property type="protein sequence ID" value="EVEC_0000411601-mRNA-1"/>
    <property type="gene ID" value="EVEC_0000411601"/>
</dbReference>
<reference evidence="1 2" key="2">
    <citation type="submission" date="2018-10" db="EMBL/GenBank/DDBJ databases">
        <authorList>
            <consortium name="Pathogen Informatics"/>
        </authorList>
    </citation>
    <scope>NUCLEOTIDE SEQUENCE [LARGE SCALE GENOMIC DNA]</scope>
</reference>
<accession>A0A158QA48</accession>
<gene>
    <name evidence="1" type="ORF">EVEC_LOCUS3824</name>
</gene>
<organism evidence="3">
    <name type="scientific">Enterobius vermicularis</name>
    <name type="common">Human pinworm</name>
    <dbReference type="NCBI Taxonomy" id="51028"/>
    <lineage>
        <taxon>Eukaryota</taxon>
        <taxon>Metazoa</taxon>
        <taxon>Ecdysozoa</taxon>
        <taxon>Nematoda</taxon>
        <taxon>Chromadorea</taxon>
        <taxon>Rhabditida</taxon>
        <taxon>Spirurina</taxon>
        <taxon>Oxyuridomorpha</taxon>
        <taxon>Oxyuroidea</taxon>
        <taxon>Oxyuridae</taxon>
        <taxon>Enterobius</taxon>
    </lineage>
</organism>
<dbReference type="OrthoDB" id="185373at2759"/>
<proteinExistence type="predicted"/>
<dbReference type="GO" id="GO:0003730">
    <property type="term" value="F:mRNA 3'-UTR binding"/>
    <property type="evidence" value="ECO:0007669"/>
    <property type="project" value="TreeGrafter"/>
</dbReference>
<dbReference type="AlphaFoldDB" id="A0A158QA48"/>
<dbReference type="PANTHER" id="PTHR46669:SF1">
    <property type="entry name" value="LEUCINE-RICH PPR MOTIF-CONTAINING PROTEIN, MITOCHONDRIAL"/>
    <property type="match status" value="1"/>
</dbReference>
<dbReference type="GO" id="GO:0070129">
    <property type="term" value="P:regulation of mitochondrial translation"/>
    <property type="evidence" value="ECO:0007669"/>
    <property type="project" value="TreeGrafter"/>
</dbReference>
<dbReference type="InterPro" id="IPR033490">
    <property type="entry name" value="LRP130"/>
</dbReference>
<keyword evidence="2" id="KW-1185">Reference proteome</keyword>
<evidence type="ECO:0000313" key="1">
    <source>
        <dbReference type="EMBL" id="VDD88700.1"/>
    </source>
</evidence>
<sequence>MWHKNCVVTLGKKHMLIYNGRGVSVAAVPEIFFFLDKRLNSSSILKRNDFIGVPKPQIGERKSENMPAFLVHQLSLNFRIKSSDFVDGVLLPLERADSKVLKFMNASEGCVIPTLIQMCGRAMSDISSNDRLYVLNRFWKALLKQIFLENEFGFNVWSVFPELERKYALVSDAHTFSLLLSRSASIADVKSLRKLSLIAAKNGIVVGSSLNYALIRSYSLLGNYHKSTVEKYGGGTRDRCLYEYAVGTAERRDIRKLEEVMTKSVEAISLNDEKELKVSCIPYSDIFEIIWVLSKSSVDKEGFEFTNLYSELLKCASRQSGFFKYFIRELDRHILHRRYGSALFLLKEIVNVQDFMDAQNKKSVQAEIVGRFAHTMAVNREPVKKMLSVIDTFDRILPERIRCKDFFLLSTLTYRKTTVAEKQEYFVALINEVDPHRERVHLIMPLLVCVFFFCPDDDGIKGSFKASTLIVIFTVNVMNEPLYSGGFLLVICSNLSERLKLLKRCASLGYTDIAIWFRGEKVASATQILDSLFAVLQGCGFEARKVWKVMFRWCYPRGGFNNLVPEGEFEMWLKNRYRILFPEYIADSQKVSSSGCLAAPVKEKTVDLLGGDGFCSQIWVESGSDNAFNSLFETKTYSALVEVLQKWPSGTDGTHPVVKNFHLIQLLRKKLLEQRKIKGVTLADVQYLKSLFRHAAYEPENAKQTTNAAKDFISSYFSLESPVNAEVFYYLIMLLKEMVKVEFLQLNRDEIITIFLIRQMVQRTGWSQSTEAWLHCCAELDCLNAVYPLLKHYFALDDQRTAEFIIHRAQNFCSLSEIGAVQAIVRVELRQLRRAEEILVTFDNVIAELNHICLQSKTTAADALWSLKLLNSVSVPNSEKLESNLQLTRMFLQFVDFYPRSSLLRTLQAEVISLCVALNAAKEALQLYSLFSLFKRNLSAKDLRRVLLLTGRHGSAMSNWMRSAKRRAEQDLKSYPAFVE</sequence>
<dbReference type="EMBL" id="UXUI01007693">
    <property type="protein sequence ID" value="VDD88700.1"/>
    <property type="molecule type" value="Genomic_DNA"/>
</dbReference>
<protein>
    <submittedName>
        <fullName evidence="3">RAP domain-containing protein</fullName>
    </submittedName>
</protein>
<evidence type="ECO:0000313" key="2">
    <source>
        <dbReference type="Proteomes" id="UP000274131"/>
    </source>
</evidence>
<evidence type="ECO:0000313" key="3">
    <source>
        <dbReference type="WBParaSite" id="EVEC_0000411601-mRNA-1"/>
    </source>
</evidence>
<dbReference type="STRING" id="51028.A0A158QA48"/>